<keyword evidence="3 6" id="KW-1133">Transmembrane helix</keyword>
<dbReference type="GO" id="GO:0016020">
    <property type="term" value="C:membrane"/>
    <property type="evidence" value="ECO:0007669"/>
    <property type="project" value="UniProtKB-SubCell"/>
</dbReference>
<keyword evidence="9" id="KW-1185">Reference proteome</keyword>
<evidence type="ECO:0000256" key="6">
    <source>
        <dbReference type="SAM" id="Phobius"/>
    </source>
</evidence>
<dbReference type="Proteomes" id="UP000241462">
    <property type="component" value="Unassembled WGS sequence"/>
</dbReference>
<dbReference type="InterPro" id="IPR049326">
    <property type="entry name" value="Rhodopsin_dom_fungi"/>
</dbReference>
<dbReference type="EMBL" id="KZ678671">
    <property type="protein sequence ID" value="PSR77156.1"/>
    <property type="molecule type" value="Genomic_DNA"/>
</dbReference>
<feature type="domain" description="Rhodopsin" evidence="7">
    <location>
        <begin position="13"/>
        <end position="248"/>
    </location>
</feature>
<dbReference type="InParanoid" id="A0A2T2ZUK3"/>
<feature type="transmembrane region" description="Helical" evidence="6">
    <location>
        <begin position="198"/>
        <end position="219"/>
    </location>
</feature>
<dbReference type="InterPro" id="IPR052337">
    <property type="entry name" value="SAT4-like"/>
</dbReference>
<feature type="transmembrane region" description="Helical" evidence="6">
    <location>
        <begin position="115"/>
        <end position="137"/>
    </location>
</feature>
<dbReference type="STRING" id="2025994.A0A2T2ZUK3"/>
<organism evidence="8 9">
    <name type="scientific">Coniella lustricola</name>
    <dbReference type="NCBI Taxonomy" id="2025994"/>
    <lineage>
        <taxon>Eukaryota</taxon>
        <taxon>Fungi</taxon>
        <taxon>Dikarya</taxon>
        <taxon>Ascomycota</taxon>
        <taxon>Pezizomycotina</taxon>
        <taxon>Sordariomycetes</taxon>
        <taxon>Sordariomycetidae</taxon>
        <taxon>Diaporthales</taxon>
        <taxon>Schizoparmaceae</taxon>
        <taxon>Coniella</taxon>
    </lineage>
</organism>
<evidence type="ECO:0000259" key="7">
    <source>
        <dbReference type="Pfam" id="PF20684"/>
    </source>
</evidence>
<evidence type="ECO:0000256" key="1">
    <source>
        <dbReference type="ARBA" id="ARBA00004141"/>
    </source>
</evidence>
<evidence type="ECO:0000313" key="9">
    <source>
        <dbReference type="Proteomes" id="UP000241462"/>
    </source>
</evidence>
<dbReference type="PANTHER" id="PTHR33048:SF47">
    <property type="entry name" value="INTEGRAL MEMBRANE PROTEIN-RELATED"/>
    <property type="match status" value="1"/>
</dbReference>
<dbReference type="Pfam" id="PF20684">
    <property type="entry name" value="Fung_rhodopsin"/>
    <property type="match status" value="1"/>
</dbReference>
<feature type="transmembrane region" description="Helical" evidence="6">
    <location>
        <begin position="165"/>
        <end position="186"/>
    </location>
</feature>
<reference evidence="8 9" key="1">
    <citation type="journal article" date="2018" name="Mycol. Prog.">
        <title>Coniella lustricola, a new species from submerged detritus.</title>
        <authorList>
            <person name="Raudabaugh D.B."/>
            <person name="Iturriaga T."/>
            <person name="Carver A."/>
            <person name="Mondo S."/>
            <person name="Pangilinan J."/>
            <person name="Lipzen A."/>
            <person name="He G."/>
            <person name="Amirebrahimi M."/>
            <person name="Grigoriev I.V."/>
            <person name="Miller A.N."/>
        </authorList>
    </citation>
    <scope>NUCLEOTIDE SEQUENCE [LARGE SCALE GENOMIC DNA]</scope>
    <source>
        <strain evidence="8 9">B22-T-1</strain>
    </source>
</reference>
<sequence>WATEALATLFVLIRLYSRFRSHRRLFWDDAFVIFAWILTFVTAFLWQWQAPPMYWILDVDAGRAPPTADIYEKQILWLKVSLTVEIFFYTGLTAVKLSILFFFRRLGDNIHRFKLYWWPVTLFVLAIWFACLGNVQYHCEIGTVQQLDTRYCTTEAASQFTSVTLIVNAALDVLSDFMIIMIPVWLLWKVQMHIKRKLALIGLFSLSLVTMAVAIARAADLSATMWSNGTHDPTYLWLWSAIEPCIGML</sequence>
<feature type="transmembrane region" description="Helical" evidence="6">
    <location>
        <begin position="25"/>
        <end position="48"/>
    </location>
</feature>
<feature type="non-terminal residue" evidence="8">
    <location>
        <position position="1"/>
    </location>
</feature>
<keyword evidence="4 6" id="KW-0472">Membrane</keyword>
<protein>
    <recommendedName>
        <fullName evidence="7">Rhodopsin domain-containing protein</fullName>
    </recommendedName>
</protein>
<evidence type="ECO:0000256" key="3">
    <source>
        <dbReference type="ARBA" id="ARBA00022989"/>
    </source>
</evidence>
<evidence type="ECO:0000256" key="4">
    <source>
        <dbReference type="ARBA" id="ARBA00023136"/>
    </source>
</evidence>
<evidence type="ECO:0000256" key="2">
    <source>
        <dbReference type="ARBA" id="ARBA00022692"/>
    </source>
</evidence>
<proteinExistence type="inferred from homology"/>
<dbReference type="OrthoDB" id="444631at2759"/>
<evidence type="ECO:0000313" key="8">
    <source>
        <dbReference type="EMBL" id="PSR77156.1"/>
    </source>
</evidence>
<gene>
    <name evidence="8" type="ORF">BD289DRAFT_378065</name>
</gene>
<keyword evidence="2 6" id="KW-0812">Transmembrane</keyword>
<name>A0A2T2ZUK3_9PEZI</name>
<accession>A0A2T2ZUK3</accession>
<evidence type="ECO:0000256" key="5">
    <source>
        <dbReference type="ARBA" id="ARBA00038359"/>
    </source>
</evidence>
<feature type="transmembrane region" description="Helical" evidence="6">
    <location>
        <begin position="86"/>
        <end position="103"/>
    </location>
</feature>
<dbReference type="AlphaFoldDB" id="A0A2T2ZUK3"/>
<comment type="subcellular location">
    <subcellularLocation>
        <location evidence="1">Membrane</location>
        <topology evidence="1">Multi-pass membrane protein</topology>
    </subcellularLocation>
</comment>
<comment type="similarity">
    <text evidence="5">Belongs to the SAT4 family.</text>
</comment>
<dbReference type="PANTHER" id="PTHR33048">
    <property type="entry name" value="PTH11-LIKE INTEGRAL MEMBRANE PROTEIN (AFU_ORTHOLOGUE AFUA_5G11245)"/>
    <property type="match status" value="1"/>
</dbReference>